<protein>
    <recommendedName>
        <fullName evidence="1">Phospholipase D-like domain-containing protein</fullName>
    </recommendedName>
</protein>
<dbReference type="Pfam" id="PF13091">
    <property type="entry name" value="PLDc_2"/>
    <property type="match status" value="1"/>
</dbReference>
<dbReference type="STRING" id="926566.Terro_3088"/>
<dbReference type="InterPro" id="IPR025202">
    <property type="entry name" value="PLD-like_dom"/>
</dbReference>
<feature type="domain" description="Phospholipase D-like" evidence="1">
    <location>
        <begin position="111"/>
        <end position="254"/>
    </location>
</feature>
<dbReference type="InterPro" id="IPR047955">
    <property type="entry name" value="DrmC-like"/>
</dbReference>
<gene>
    <name evidence="2" type="ordered locus">Terro_3088</name>
</gene>
<evidence type="ECO:0000259" key="1">
    <source>
        <dbReference type="Pfam" id="PF13091"/>
    </source>
</evidence>
<dbReference type="AlphaFoldDB" id="I3ZJA1"/>
<dbReference type="KEGG" id="trs:Terro_3088"/>
<reference evidence="2 3" key="1">
    <citation type="submission" date="2012-06" db="EMBL/GenBank/DDBJ databases">
        <title>Complete genome of Terriglobus roseus DSM 18391.</title>
        <authorList>
            <consortium name="US DOE Joint Genome Institute (JGI-PGF)"/>
            <person name="Lucas S."/>
            <person name="Copeland A."/>
            <person name="Lapidus A."/>
            <person name="Glavina del Rio T."/>
            <person name="Dalin E."/>
            <person name="Tice H."/>
            <person name="Bruce D."/>
            <person name="Goodwin L."/>
            <person name="Pitluck S."/>
            <person name="Peters L."/>
            <person name="Mikhailova N."/>
            <person name="Munk A.C.C."/>
            <person name="Kyrpides N."/>
            <person name="Mavromatis K."/>
            <person name="Ivanova N."/>
            <person name="Brettin T."/>
            <person name="Detter J.C."/>
            <person name="Han C."/>
            <person name="Larimer F."/>
            <person name="Land M."/>
            <person name="Hauser L."/>
            <person name="Markowitz V."/>
            <person name="Cheng J.-F."/>
            <person name="Hugenholtz P."/>
            <person name="Woyke T."/>
            <person name="Wu D."/>
            <person name="Brambilla E."/>
            <person name="Klenk H.-P."/>
            <person name="Eisen J.A."/>
        </authorList>
    </citation>
    <scope>NUCLEOTIDE SEQUENCE [LARGE SCALE GENOMIC DNA]</scope>
    <source>
        <strain evidence="3">DSM 18391 / NRRL B-41598 / KBS 63</strain>
    </source>
</reference>
<sequence length="264" mass="29108">MNAGEVLAQLGKGDLASISAALKSRRLTSPFSAPALARLTGASMAPAVAVALQHIVDLGLKPESLALSIDLLAQALERRPSIEDAAQLVMTAPTEPAAYHRDTRVVVTDLFRRTEYTMLVAGYAVHQGKKIFEELASRMRLKPSLQVRLFLNLNLRPGDVSHSASVARFSREFKTHHWPTEHRLPEVFFDRRALTFTSGPSVAFHAKCVIRDEVELFVSSANFTEAAQNRNIEMGILLQSHTLAKQATTFFSELINNGVCERCI</sequence>
<evidence type="ECO:0000313" key="2">
    <source>
        <dbReference type="EMBL" id="AFL89319.1"/>
    </source>
</evidence>
<proteinExistence type="predicted"/>
<dbReference type="eggNOG" id="COG1502">
    <property type="taxonomic scope" value="Bacteria"/>
</dbReference>
<accession>I3ZJA1</accession>
<keyword evidence="3" id="KW-1185">Reference proteome</keyword>
<dbReference type="HOGENOM" id="CLU_090908_0_0_0"/>
<dbReference type="RefSeq" id="WP_014786583.1">
    <property type="nucleotide sequence ID" value="NC_018014.1"/>
</dbReference>
<dbReference type="NCBIfam" id="NF038319">
    <property type="entry name" value="DISARM_DrmC_I"/>
    <property type="match status" value="1"/>
</dbReference>
<organism evidence="2 3">
    <name type="scientific">Terriglobus roseus (strain DSM 18391 / NRRL B-41598 / KBS 63)</name>
    <dbReference type="NCBI Taxonomy" id="926566"/>
    <lineage>
        <taxon>Bacteria</taxon>
        <taxon>Pseudomonadati</taxon>
        <taxon>Acidobacteriota</taxon>
        <taxon>Terriglobia</taxon>
        <taxon>Terriglobales</taxon>
        <taxon>Acidobacteriaceae</taxon>
        <taxon>Terriglobus</taxon>
    </lineage>
</organism>
<evidence type="ECO:0000313" key="3">
    <source>
        <dbReference type="Proteomes" id="UP000006056"/>
    </source>
</evidence>
<name>I3ZJA1_TERRK</name>
<dbReference type="Proteomes" id="UP000006056">
    <property type="component" value="Chromosome"/>
</dbReference>
<dbReference type="EMBL" id="CP003379">
    <property type="protein sequence ID" value="AFL89319.1"/>
    <property type="molecule type" value="Genomic_DNA"/>
</dbReference>
<dbReference type="SUPFAM" id="SSF56024">
    <property type="entry name" value="Phospholipase D/nuclease"/>
    <property type="match status" value="1"/>
</dbReference>
<dbReference type="Gene3D" id="3.30.870.10">
    <property type="entry name" value="Endonuclease Chain A"/>
    <property type="match status" value="1"/>
</dbReference>